<evidence type="ECO:0000259" key="9">
    <source>
        <dbReference type="PROSITE" id="PS50928"/>
    </source>
</evidence>
<feature type="transmembrane region" description="Helical" evidence="8">
    <location>
        <begin position="75"/>
        <end position="100"/>
    </location>
</feature>
<dbReference type="CDD" id="cd06261">
    <property type="entry name" value="TM_PBP2"/>
    <property type="match status" value="1"/>
</dbReference>
<dbReference type="AlphaFoldDB" id="A0AA46TFU4"/>
<feature type="transmembrane region" description="Helical" evidence="8">
    <location>
        <begin position="251"/>
        <end position="271"/>
    </location>
</feature>
<evidence type="ECO:0000256" key="8">
    <source>
        <dbReference type="RuleBase" id="RU363032"/>
    </source>
</evidence>
<reference evidence="10" key="1">
    <citation type="submission" date="2022-01" db="EMBL/GenBank/DDBJ databases">
        <title>Nocardioidaceae gen. sp. A5X3R13.</title>
        <authorList>
            <person name="Lopez Marin M.A."/>
            <person name="Uhlik O."/>
        </authorList>
    </citation>
    <scope>NUCLEOTIDE SEQUENCE</scope>
    <source>
        <strain evidence="10">A5X3R13</strain>
    </source>
</reference>
<dbReference type="PROSITE" id="PS50928">
    <property type="entry name" value="ABC_TM1"/>
    <property type="match status" value="1"/>
</dbReference>
<keyword evidence="6 8" id="KW-1133">Transmembrane helix</keyword>
<feature type="transmembrane region" description="Helical" evidence="8">
    <location>
        <begin position="198"/>
        <end position="221"/>
    </location>
</feature>
<evidence type="ECO:0000256" key="3">
    <source>
        <dbReference type="ARBA" id="ARBA00022448"/>
    </source>
</evidence>
<feature type="transmembrane region" description="Helical" evidence="8">
    <location>
        <begin position="152"/>
        <end position="177"/>
    </location>
</feature>
<evidence type="ECO:0000256" key="6">
    <source>
        <dbReference type="ARBA" id="ARBA00022989"/>
    </source>
</evidence>
<protein>
    <submittedName>
        <fullName evidence="10">ABC transporter permease</fullName>
    </submittedName>
</protein>
<evidence type="ECO:0000256" key="5">
    <source>
        <dbReference type="ARBA" id="ARBA00022692"/>
    </source>
</evidence>
<dbReference type="Pfam" id="PF00528">
    <property type="entry name" value="BPD_transp_1"/>
    <property type="match status" value="1"/>
</dbReference>
<proteinExistence type="inferred from homology"/>
<dbReference type="GO" id="GO:0055085">
    <property type="term" value="P:transmembrane transport"/>
    <property type="evidence" value="ECO:0007669"/>
    <property type="project" value="InterPro"/>
</dbReference>
<dbReference type="Proteomes" id="UP001164390">
    <property type="component" value="Chromosome"/>
</dbReference>
<dbReference type="Gene3D" id="1.10.3720.10">
    <property type="entry name" value="MetI-like"/>
    <property type="match status" value="1"/>
</dbReference>
<feature type="transmembrane region" description="Helical" evidence="8">
    <location>
        <begin position="112"/>
        <end position="132"/>
    </location>
</feature>
<dbReference type="GO" id="GO:0005886">
    <property type="term" value="C:plasma membrane"/>
    <property type="evidence" value="ECO:0007669"/>
    <property type="project" value="UniProtKB-SubCell"/>
</dbReference>
<evidence type="ECO:0000256" key="4">
    <source>
        <dbReference type="ARBA" id="ARBA00022475"/>
    </source>
</evidence>
<keyword evidence="11" id="KW-1185">Reference proteome</keyword>
<dbReference type="PANTHER" id="PTHR42929">
    <property type="entry name" value="INNER MEMBRANE ABC TRANSPORTER PERMEASE PROTEIN YDCU-RELATED-RELATED"/>
    <property type="match status" value="1"/>
</dbReference>
<dbReference type="SUPFAM" id="SSF161098">
    <property type="entry name" value="MetI-like"/>
    <property type="match status" value="1"/>
</dbReference>
<evidence type="ECO:0000313" key="10">
    <source>
        <dbReference type="EMBL" id="UYM04450.1"/>
    </source>
</evidence>
<accession>A0AA46TFU4</accession>
<comment type="subcellular location">
    <subcellularLocation>
        <location evidence="1 8">Cell membrane</location>
        <topology evidence="1 8">Multi-pass membrane protein</topology>
    </subcellularLocation>
</comment>
<name>A0AA46TFU4_9ACTN</name>
<keyword evidence="3 8" id="KW-0813">Transport</keyword>
<gene>
    <name evidence="10" type="ORF">L0C25_18210</name>
</gene>
<organism evidence="10 11">
    <name type="scientific">Solicola gregarius</name>
    <dbReference type="NCBI Taxonomy" id="2908642"/>
    <lineage>
        <taxon>Bacteria</taxon>
        <taxon>Bacillati</taxon>
        <taxon>Actinomycetota</taxon>
        <taxon>Actinomycetes</taxon>
        <taxon>Propionibacteriales</taxon>
        <taxon>Nocardioidaceae</taxon>
        <taxon>Solicola</taxon>
    </lineage>
</organism>
<keyword evidence="4" id="KW-1003">Cell membrane</keyword>
<feature type="domain" description="ABC transmembrane type-1" evidence="9">
    <location>
        <begin position="76"/>
        <end position="272"/>
    </location>
</feature>
<keyword evidence="7 8" id="KW-0472">Membrane</keyword>
<comment type="similarity">
    <text evidence="2">Belongs to the binding-protein-dependent transport system permease family. CysTW subfamily.</text>
</comment>
<dbReference type="InterPro" id="IPR035906">
    <property type="entry name" value="MetI-like_sf"/>
</dbReference>
<keyword evidence="5 8" id="KW-0812">Transmembrane</keyword>
<dbReference type="PANTHER" id="PTHR42929:SF1">
    <property type="entry name" value="INNER MEMBRANE ABC TRANSPORTER PERMEASE PROTEIN YDCU-RELATED"/>
    <property type="match status" value="1"/>
</dbReference>
<evidence type="ECO:0000256" key="2">
    <source>
        <dbReference type="ARBA" id="ARBA00007069"/>
    </source>
</evidence>
<dbReference type="RefSeq" id="WP_271633165.1">
    <property type="nucleotide sequence ID" value="NZ_CP094970.1"/>
</dbReference>
<dbReference type="InterPro" id="IPR000515">
    <property type="entry name" value="MetI-like"/>
</dbReference>
<evidence type="ECO:0000256" key="1">
    <source>
        <dbReference type="ARBA" id="ARBA00004651"/>
    </source>
</evidence>
<feature type="transmembrane region" description="Helical" evidence="8">
    <location>
        <begin position="21"/>
        <end position="46"/>
    </location>
</feature>
<sequence>MATPGAAFLHRHPRLRLAGVLGAPLLWLGVVYLGALAALLITSLWVQDPFTTEIFRTWTLDNFRQLVTEPLYRDVLVRTITIAASVTVIDLALALPIAFFMAKVARPRTARLLVIACLMPLWASYLVKAYAWRLLVLDNGVFDATFGVTPGLGLFAVVLTLSYLWLPYMILPIYAGLERLPDSLLEASEDLGARPMRTFLSVVWPSLIPSMIAGSIFTFSLSLGDYITVDVVGGASQMLGNLVDENQSLNLPSAAAIATFSVVVMAIYLALVRRTGALEKL</sequence>
<dbReference type="EMBL" id="CP094970">
    <property type="protein sequence ID" value="UYM04450.1"/>
    <property type="molecule type" value="Genomic_DNA"/>
</dbReference>
<evidence type="ECO:0000256" key="7">
    <source>
        <dbReference type="ARBA" id="ARBA00023136"/>
    </source>
</evidence>
<dbReference type="KEGG" id="sgrg:L0C25_18210"/>
<evidence type="ECO:0000313" key="11">
    <source>
        <dbReference type="Proteomes" id="UP001164390"/>
    </source>
</evidence>